<dbReference type="PRINTS" id="PR00947">
    <property type="entry name" value="CUTICLE"/>
</dbReference>
<dbReference type="OMA" id="GVTIHHH"/>
<reference evidence="4" key="1">
    <citation type="submission" date="2021-01" db="UniProtKB">
        <authorList>
            <consortium name="EnsemblMetazoa"/>
        </authorList>
    </citation>
    <scope>IDENTIFICATION</scope>
</reference>
<evidence type="ECO:0000256" key="2">
    <source>
        <dbReference type="PROSITE-ProRule" id="PRU00497"/>
    </source>
</evidence>
<evidence type="ECO:0000256" key="1">
    <source>
        <dbReference type="ARBA" id="ARBA00022460"/>
    </source>
</evidence>
<dbReference type="AlphaFoldDB" id="A0A7M7MEA1"/>
<dbReference type="FunCoup" id="A0A7M7MEA1">
    <property type="interactions" value="34"/>
</dbReference>
<dbReference type="InterPro" id="IPR050468">
    <property type="entry name" value="Cuticle_Struct_Prot"/>
</dbReference>
<dbReference type="PROSITE" id="PS00233">
    <property type="entry name" value="CHIT_BIND_RR_1"/>
    <property type="match status" value="1"/>
</dbReference>
<feature type="signal peptide" evidence="3">
    <location>
        <begin position="1"/>
        <end position="25"/>
    </location>
</feature>
<dbReference type="Pfam" id="PF00379">
    <property type="entry name" value="Chitin_bind_4"/>
    <property type="match status" value="1"/>
</dbReference>
<keyword evidence="5" id="KW-1185">Reference proteome</keyword>
<dbReference type="InParanoid" id="A0A7M7MEA1"/>
<dbReference type="GeneID" id="111248121"/>
<dbReference type="GO" id="GO:0062129">
    <property type="term" value="C:chitin-based extracellular matrix"/>
    <property type="evidence" value="ECO:0007669"/>
    <property type="project" value="TreeGrafter"/>
</dbReference>
<keyword evidence="1 2" id="KW-0193">Cuticle</keyword>
<dbReference type="RefSeq" id="XP_022655653.1">
    <property type="nucleotide sequence ID" value="XM_022799918.1"/>
</dbReference>
<evidence type="ECO:0000313" key="4">
    <source>
        <dbReference type="EnsemblMetazoa" id="XP_022655653"/>
    </source>
</evidence>
<organism evidence="4 5">
    <name type="scientific">Varroa destructor</name>
    <name type="common">Honeybee mite</name>
    <dbReference type="NCBI Taxonomy" id="109461"/>
    <lineage>
        <taxon>Eukaryota</taxon>
        <taxon>Metazoa</taxon>
        <taxon>Ecdysozoa</taxon>
        <taxon>Arthropoda</taxon>
        <taxon>Chelicerata</taxon>
        <taxon>Arachnida</taxon>
        <taxon>Acari</taxon>
        <taxon>Parasitiformes</taxon>
        <taxon>Mesostigmata</taxon>
        <taxon>Gamasina</taxon>
        <taxon>Dermanyssoidea</taxon>
        <taxon>Varroidae</taxon>
        <taxon>Varroa</taxon>
    </lineage>
</organism>
<dbReference type="PROSITE" id="PS51155">
    <property type="entry name" value="CHIT_BIND_RR_2"/>
    <property type="match status" value="1"/>
</dbReference>
<evidence type="ECO:0000256" key="3">
    <source>
        <dbReference type="SAM" id="SignalP"/>
    </source>
</evidence>
<evidence type="ECO:0000313" key="5">
    <source>
        <dbReference type="Proteomes" id="UP000594260"/>
    </source>
</evidence>
<dbReference type="EnsemblMetazoa" id="XM_022799918">
    <property type="protein sequence ID" value="XP_022655653"/>
    <property type="gene ID" value="LOC111248121"/>
</dbReference>
<evidence type="ECO:0008006" key="6">
    <source>
        <dbReference type="Google" id="ProtNLM"/>
    </source>
</evidence>
<protein>
    <recommendedName>
        <fullName evidence="6">Adult-specific rigid cuticular protein 15.7</fullName>
    </recommendedName>
</protein>
<dbReference type="KEGG" id="vde:111248121"/>
<dbReference type="PANTHER" id="PTHR10380">
    <property type="entry name" value="CUTICLE PROTEIN"/>
    <property type="match status" value="1"/>
</dbReference>
<dbReference type="InterPro" id="IPR031311">
    <property type="entry name" value="CHIT_BIND_RR_consensus"/>
</dbReference>
<dbReference type="GO" id="GO:0008010">
    <property type="term" value="F:structural constituent of chitin-based larval cuticle"/>
    <property type="evidence" value="ECO:0007669"/>
    <property type="project" value="TreeGrafter"/>
</dbReference>
<dbReference type="OrthoDB" id="7394989at2759"/>
<name>A0A7M7MEA1_VARDE</name>
<feature type="chain" id="PRO_5029478701" description="Adult-specific rigid cuticular protein 15.7" evidence="3">
    <location>
        <begin position="26"/>
        <end position="198"/>
    </location>
</feature>
<dbReference type="Proteomes" id="UP000594260">
    <property type="component" value="Unplaced"/>
</dbReference>
<accession>A0A7M7MEA1</accession>
<proteinExistence type="predicted"/>
<sequence length="198" mass="20859">MLSWRLWAFVACATILLLCLGSVKAGGGQSNSLRKQDDYGNYAFSYDIADKHGAVNGRKEYGGPHGVSGSYYIGDIDGRHRTVHYVADKIGFRAQIKTNEPGTKTTYAASAAYASANGNTALAGGYYADLISYKHGSTGYNHGGYGHAVSYGTYGAAGPVFDGHGGFGHGMVGYEHSIAHGHHGGSIRIHGGSGPFYR</sequence>
<dbReference type="InterPro" id="IPR000618">
    <property type="entry name" value="Insect_cuticle"/>
</dbReference>
<keyword evidence="3" id="KW-0732">Signal</keyword>
<dbReference type="PANTHER" id="PTHR10380:SF173">
    <property type="entry name" value="CUTICULAR PROTEIN 47EF, ISOFORM C-RELATED"/>
    <property type="match status" value="1"/>
</dbReference>